<dbReference type="EMBL" id="BGPR01002345">
    <property type="protein sequence ID" value="GBM71936.1"/>
    <property type="molecule type" value="Genomic_DNA"/>
</dbReference>
<comment type="caution">
    <text evidence="2">The sequence shown here is derived from an EMBL/GenBank/DDBJ whole genome shotgun (WGS) entry which is preliminary data.</text>
</comment>
<dbReference type="Proteomes" id="UP000499080">
    <property type="component" value="Unassembled WGS sequence"/>
</dbReference>
<feature type="region of interest" description="Disordered" evidence="1">
    <location>
        <begin position="140"/>
        <end position="176"/>
    </location>
</feature>
<protein>
    <submittedName>
        <fullName evidence="2">Uncharacterized protein</fullName>
    </submittedName>
</protein>
<keyword evidence="3" id="KW-1185">Reference proteome</keyword>
<feature type="compositionally biased region" description="Basic and acidic residues" evidence="1">
    <location>
        <begin position="160"/>
        <end position="173"/>
    </location>
</feature>
<feature type="compositionally biased region" description="Basic and acidic residues" evidence="1">
    <location>
        <begin position="38"/>
        <end position="62"/>
    </location>
</feature>
<organism evidence="2 3">
    <name type="scientific">Araneus ventricosus</name>
    <name type="common">Orbweaver spider</name>
    <name type="synonym">Epeira ventricosa</name>
    <dbReference type="NCBI Taxonomy" id="182803"/>
    <lineage>
        <taxon>Eukaryota</taxon>
        <taxon>Metazoa</taxon>
        <taxon>Ecdysozoa</taxon>
        <taxon>Arthropoda</taxon>
        <taxon>Chelicerata</taxon>
        <taxon>Arachnida</taxon>
        <taxon>Araneae</taxon>
        <taxon>Araneomorphae</taxon>
        <taxon>Entelegynae</taxon>
        <taxon>Araneoidea</taxon>
        <taxon>Araneidae</taxon>
        <taxon>Araneus</taxon>
    </lineage>
</organism>
<proteinExistence type="predicted"/>
<evidence type="ECO:0000256" key="1">
    <source>
        <dbReference type="SAM" id="MobiDB-lite"/>
    </source>
</evidence>
<reference evidence="2 3" key="1">
    <citation type="journal article" date="2019" name="Sci. Rep.">
        <title>Orb-weaving spider Araneus ventricosus genome elucidates the spidroin gene catalogue.</title>
        <authorList>
            <person name="Kono N."/>
            <person name="Nakamura H."/>
            <person name="Ohtoshi R."/>
            <person name="Moran D.A.P."/>
            <person name="Shinohara A."/>
            <person name="Yoshida Y."/>
            <person name="Fujiwara M."/>
            <person name="Mori M."/>
            <person name="Tomita M."/>
            <person name="Arakawa K."/>
        </authorList>
    </citation>
    <scope>NUCLEOTIDE SEQUENCE [LARGE SCALE GENOMIC DNA]</scope>
</reference>
<name>A0A4Y2I429_ARAVE</name>
<gene>
    <name evidence="2" type="ORF">AVEN_163088_1</name>
</gene>
<accession>A0A4Y2I429</accession>
<evidence type="ECO:0000313" key="2">
    <source>
        <dbReference type="EMBL" id="GBM71936.1"/>
    </source>
</evidence>
<dbReference type="AlphaFoldDB" id="A0A4Y2I429"/>
<feature type="region of interest" description="Disordered" evidence="1">
    <location>
        <begin position="34"/>
        <end position="88"/>
    </location>
</feature>
<sequence length="214" mass="23924">MRQNFSPGISAATPVTHAHADIFGKWHLPSGHLSKSGAEMKSRFPRYSDGKSEDEIREKEHQIQNSGKHSFLQEVGEPLSRPKETSELVRNSCHLRSRCLQRNVPRQRGETLAGAAGFFPTILLNTQPIRALPIHHAPPTSFPLPLHPSSKQPSSRPHAPRREANSHQEDGHDNNCNFELSEINRVRRKVRVGEFGKSSGFDLIIIESALLGIE</sequence>
<evidence type="ECO:0000313" key="3">
    <source>
        <dbReference type="Proteomes" id="UP000499080"/>
    </source>
</evidence>